<sequence>MLSAPNHLPPSSSSASSSPSSSSSSSSPNPSSPTSFYPDPFSTTTTTKSQQKDTTSPHNAPSSVLIVGSGVFGLSTALSLARHPHFANTKITVIDRSSPDKQQRPVFPSRDASSIDTSRIIRADYADPAYAALAADAQDIWRRPDGPGGDGRYQETGLLFTADATAEAVGGGGSSSSTSGHNKKKSGGMGYARSSWENVKALAAAGAGDPRKIQELPSAQAIRDAYGTGGGSGAWGYINRLSGWADAEACMDWLYREVQATGRVSFISGTVSSLVCSLYNRRTPEVRGVKLAGGGGEVLADLTILAAGAWTSSLINLTGRAVSTGQVLAYMDITDEEQARLRGVPTLLNLSTGYFIITPSNNTLKVARHAYGYLNPSVSSPDNGSAPISAPVTHITDPSLEIPESDRAGLRAALREMIPWAGLHDRPFRSTRLCWYTDTPDGDFIIDYHPDYKGLFLATGGSGHGFKFLPVIGDKITDCIMGRCPDAFKGKWSFRKPGSPVVTSWDRVVTEDGSRGGMPGLILQEEMAKNKEDRKISRL</sequence>
<feature type="domain" description="FAD dependent oxidoreductase" evidence="7">
    <location>
        <begin position="64"/>
        <end position="478"/>
    </location>
</feature>
<feature type="region of interest" description="Disordered" evidence="6">
    <location>
        <begin position="93"/>
        <end position="112"/>
    </location>
</feature>
<feature type="region of interest" description="Disordered" evidence="6">
    <location>
        <begin position="169"/>
        <end position="190"/>
    </location>
</feature>
<proteinExistence type="inferred from homology"/>
<evidence type="ECO:0000256" key="1">
    <source>
        <dbReference type="ARBA" id="ARBA00001974"/>
    </source>
</evidence>
<evidence type="ECO:0000256" key="4">
    <source>
        <dbReference type="ARBA" id="ARBA00022827"/>
    </source>
</evidence>
<dbReference type="InterPro" id="IPR006076">
    <property type="entry name" value="FAD-dep_OxRdtase"/>
</dbReference>
<evidence type="ECO:0000256" key="3">
    <source>
        <dbReference type="ARBA" id="ARBA00022630"/>
    </source>
</evidence>
<dbReference type="AlphaFoldDB" id="A0A423VGY0"/>
<evidence type="ECO:0000259" key="7">
    <source>
        <dbReference type="Pfam" id="PF01266"/>
    </source>
</evidence>
<gene>
    <name evidence="8" type="ORF">VSDG_08765</name>
</gene>
<protein>
    <recommendedName>
        <fullName evidence="7">FAD dependent oxidoreductase domain-containing protein</fullName>
    </recommendedName>
</protein>
<dbReference type="InterPro" id="IPR036188">
    <property type="entry name" value="FAD/NAD-bd_sf"/>
</dbReference>
<dbReference type="EMBL" id="LJZO01000052">
    <property type="protein sequence ID" value="ROV90163.1"/>
    <property type="molecule type" value="Genomic_DNA"/>
</dbReference>
<dbReference type="STRING" id="252740.A0A423VGY0"/>
<comment type="caution">
    <text evidence="8">The sequence shown here is derived from an EMBL/GenBank/DDBJ whole genome shotgun (WGS) entry which is preliminary data.</text>
</comment>
<dbReference type="GO" id="GO:0008115">
    <property type="term" value="F:sarcosine oxidase activity"/>
    <property type="evidence" value="ECO:0007669"/>
    <property type="project" value="TreeGrafter"/>
</dbReference>
<accession>A0A423VGY0</accession>
<dbReference type="GO" id="GO:0050660">
    <property type="term" value="F:flavin adenine dinucleotide binding"/>
    <property type="evidence" value="ECO:0007669"/>
    <property type="project" value="InterPro"/>
</dbReference>
<feature type="compositionally biased region" description="Low complexity" evidence="6">
    <location>
        <begin position="9"/>
        <end position="57"/>
    </location>
</feature>
<dbReference type="Gene3D" id="3.30.9.10">
    <property type="entry name" value="D-Amino Acid Oxidase, subunit A, domain 2"/>
    <property type="match status" value="1"/>
</dbReference>
<evidence type="ECO:0000313" key="8">
    <source>
        <dbReference type="EMBL" id="ROV90163.1"/>
    </source>
</evidence>
<evidence type="ECO:0000256" key="2">
    <source>
        <dbReference type="ARBA" id="ARBA00010989"/>
    </source>
</evidence>
<comment type="cofactor">
    <cofactor evidence="1">
        <name>FAD</name>
        <dbReference type="ChEBI" id="CHEBI:57692"/>
    </cofactor>
</comment>
<keyword evidence="5" id="KW-0560">Oxidoreductase</keyword>
<comment type="similarity">
    <text evidence="2">Belongs to the MSOX/MTOX family.</text>
</comment>
<dbReference type="GO" id="GO:0050031">
    <property type="term" value="F:L-pipecolate oxidase activity"/>
    <property type="evidence" value="ECO:0007669"/>
    <property type="project" value="TreeGrafter"/>
</dbReference>
<dbReference type="GO" id="GO:0004657">
    <property type="term" value="F:proline dehydrogenase activity"/>
    <property type="evidence" value="ECO:0007669"/>
    <property type="project" value="TreeGrafter"/>
</dbReference>
<organism evidence="8 9">
    <name type="scientific">Cytospora chrysosperma</name>
    <name type="common">Cytospora canker fungus</name>
    <name type="synonym">Sphaeria chrysosperma</name>
    <dbReference type="NCBI Taxonomy" id="252740"/>
    <lineage>
        <taxon>Eukaryota</taxon>
        <taxon>Fungi</taxon>
        <taxon>Dikarya</taxon>
        <taxon>Ascomycota</taxon>
        <taxon>Pezizomycotina</taxon>
        <taxon>Sordariomycetes</taxon>
        <taxon>Sordariomycetidae</taxon>
        <taxon>Diaporthales</taxon>
        <taxon>Cytosporaceae</taxon>
        <taxon>Cytospora</taxon>
    </lineage>
</organism>
<feature type="region of interest" description="Disordered" evidence="6">
    <location>
        <begin position="1"/>
        <end position="61"/>
    </location>
</feature>
<dbReference type="PANTHER" id="PTHR10961:SF46">
    <property type="entry name" value="PEROXISOMAL SARCOSINE OXIDASE"/>
    <property type="match status" value="1"/>
</dbReference>
<dbReference type="Gene3D" id="3.50.50.60">
    <property type="entry name" value="FAD/NAD(P)-binding domain"/>
    <property type="match status" value="1"/>
</dbReference>
<name>A0A423VGY0_CYTCH</name>
<keyword evidence="4" id="KW-0274">FAD</keyword>
<dbReference type="Pfam" id="PF01266">
    <property type="entry name" value="DAO"/>
    <property type="match status" value="1"/>
</dbReference>
<evidence type="ECO:0000256" key="6">
    <source>
        <dbReference type="SAM" id="MobiDB-lite"/>
    </source>
</evidence>
<dbReference type="PANTHER" id="PTHR10961">
    <property type="entry name" value="PEROXISOMAL SARCOSINE OXIDASE"/>
    <property type="match status" value="1"/>
</dbReference>
<keyword evidence="9" id="KW-1185">Reference proteome</keyword>
<keyword evidence="3" id="KW-0285">Flavoprotein</keyword>
<dbReference type="SUPFAM" id="SSF51905">
    <property type="entry name" value="FAD/NAD(P)-binding domain"/>
    <property type="match status" value="1"/>
</dbReference>
<reference evidence="8 9" key="1">
    <citation type="submission" date="2015-09" db="EMBL/GenBank/DDBJ databases">
        <title>Host preference determinants of Valsa canker pathogens revealed by comparative genomics.</title>
        <authorList>
            <person name="Yin Z."/>
            <person name="Huang L."/>
        </authorList>
    </citation>
    <scope>NUCLEOTIDE SEQUENCE [LARGE SCALE GENOMIC DNA]</scope>
    <source>
        <strain evidence="8 9">YSFL</strain>
    </source>
</reference>
<evidence type="ECO:0000313" key="9">
    <source>
        <dbReference type="Proteomes" id="UP000284375"/>
    </source>
</evidence>
<dbReference type="Proteomes" id="UP000284375">
    <property type="component" value="Unassembled WGS sequence"/>
</dbReference>
<evidence type="ECO:0000256" key="5">
    <source>
        <dbReference type="ARBA" id="ARBA00023002"/>
    </source>
</evidence>
<dbReference type="InterPro" id="IPR045170">
    <property type="entry name" value="MTOX"/>
</dbReference>
<dbReference type="OrthoDB" id="2219495at2759"/>